<dbReference type="PANTHER" id="PTHR43591">
    <property type="entry name" value="METHYLTRANSFERASE"/>
    <property type="match status" value="1"/>
</dbReference>
<proteinExistence type="predicted"/>
<keyword evidence="3" id="KW-1185">Reference proteome</keyword>
<keyword evidence="2" id="KW-0808">Transferase</keyword>
<keyword evidence="2" id="KW-0489">Methyltransferase</keyword>
<accession>A0A2T0QC34</accession>
<protein>
    <submittedName>
        <fullName evidence="2">Methyltransferase family protein</fullName>
    </submittedName>
</protein>
<reference evidence="2 3" key="1">
    <citation type="submission" date="2018-03" db="EMBL/GenBank/DDBJ databases">
        <title>Genomic Encyclopedia of Archaeal and Bacterial Type Strains, Phase II (KMG-II): from individual species to whole genera.</title>
        <authorList>
            <person name="Goeker M."/>
        </authorList>
    </citation>
    <scope>NUCLEOTIDE SEQUENCE [LARGE SCALE GENOMIC DNA]</scope>
    <source>
        <strain evidence="2 3">DSM 45601</strain>
    </source>
</reference>
<evidence type="ECO:0000259" key="1">
    <source>
        <dbReference type="Pfam" id="PF08241"/>
    </source>
</evidence>
<dbReference type="Gene3D" id="3.40.50.150">
    <property type="entry name" value="Vaccinia Virus protein VP39"/>
    <property type="match status" value="1"/>
</dbReference>
<organism evidence="2 3">
    <name type="scientific">Allonocardiopsis opalescens</name>
    <dbReference type="NCBI Taxonomy" id="1144618"/>
    <lineage>
        <taxon>Bacteria</taxon>
        <taxon>Bacillati</taxon>
        <taxon>Actinomycetota</taxon>
        <taxon>Actinomycetes</taxon>
        <taxon>Streptosporangiales</taxon>
        <taxon>Allonocardiopsis</taxon>
    </lineage>
</organism>
<gene>
    <name evidence="2" type="ORF">CLV72_10161</name>
</gene>
<dbReference type="SUPFAM" id="SSF53335">
    <property type="entry name" value="S-adenosyl-L-methionine-dependent methyltransferases"/>
    <property type="match status" value="1"/>
</dbReference>
<dbReference type="GO" id="GO:0008757">
    <property type="term" value="F:S-adenosylmethionine-dependent methyltransferase activity"/>
    <property type="evidence" value="ECO:0007669"/>
    <property type="project" value="InterPro"/>
</dbReference>
<dbReference type="InterPro" id="IPR013216">
    <property type="entry name" value="Methyltransf_11"/>
</dbReference>
<comment type="caution">
    <text evidence="2">The sequence shown here is derived from an EMBL/GenBank/DDBJ whole genome shotgun (WGS) entry which is preliminary data.</text>
</comment>
<dbReference type="EMBL" id="PVZC01000001">
    <property type="protein sequence ID" value="PRY01479.1"/>
    <property type="molecule type" value="Genomic_DNA"/>
</dbReference>
<dbReference type="PANTHER" id="PTHR43591:SF24">
    <property type="entry name" value="2-METHOXY-6-POLYPRENYL-1,4-BENZOQUINOL METHYLASE, MITOCHONDRIAL"/>
    <property type="match status" value="1"/>
</dbReference>
<name>A0A2T0QC34_9ACTN</name>
<sequence>MRVTCPGTAGLRHHGGMRTADAVAFIGHQVHVCRFREAGTLLRWLGRDLRGLRVLDVAGGDGYWAGQARKRGARAVSIDLARSKMLRGRTLSHPPALIEGDALRLPFADASFDRVLSICAIEHFDDGPAALSEMARVLAPGGELVMSADALTRAGSWPRLFDAHRRRFHVQRTYTHTQLDELLAERGLELLDHSYQFRSAAAERGYLSLSAHGGRYGFNAAAVLTPLVALGDALTPNDRGSVVLVRARRTAS</sequence>
<dbReference type="AlphaFoldDB" id="A0A2T0QC34"/>
<dbReference type="InterPro" id="IPR029063">
    <property type="entry name" value="SAM-dependent_MTases_sf"/>
</dbReference>
<dbReference type="CDD" id="cd02440">
    <property type="entry name" value="AdoMet_MTases"/>
    <property type="match status" value="1"/>
</dbReference>
<dbReference type="Proteomes" id="UP000237846">
    <property type="component" value="Unassembled WGS sequence"/>
</dbReference>
<dbReference type="Pfam" id="PF08241">
    <property type="entry name" value="Methyltransf_11"/>
    <property type="match status" value="1"/>
</dbReference>
<feature type="domain" description="Methyltransferase type 11" evidence="1">
    <location>
        <begin position="55"/>
        <end position="146"/>
    </location>
</feature>
<evidence type="ECO:0000313" key="2">
    <source>
        <dbReference type="EMBL" id="PRY01479.1"/>
    </source>
</evidence>
<evidence type="ECO:0000313" key="3">
    <source>
        <dbReference type="Proteomes" id="UP000237846"/>
    </source>
</evidence>
<dbReference type="GO" id="GO:0032259">
    <property type="term" value="P:methylation"/>
    <property type="evidence" value="ECO:0007669"/>
    <property type="project" value="UniProtKB-KW"/>
</dbReference>